<dbReference type="WBParaSite" id="MhA1_Contig9.frz3.gene20">
    <property type="protein sequence ID" value="MhA1_Contig9.frz3.gene20"/>
    <property type="gene ID" value="MhA1_Contig9.frz3.gene20"/>
</dbReference>
<accession>A0A1I8C1S3</accession>
<evidence type="ECO:0000313" key="1">
    <source>
        <dbReference type="Proteomes" id="UP000095281"/>
    </source>
</evidence>
<evidence type="ECO:0000313" key="2">
    <source>
        <dbReference type="WBParaSite" id="MhA1_Contig9.frz3.gene20"/>
    </source>
</evidence>
<proteinExistence type="predicted"/>
<reference evidence="2" key="1">
    <citation type="submission" date="2016-11" db="UniProtKB">
        <authorList>
            <consortium name="WormBaseParasite"/>
        </authorList>
    </citation>
    <scope>IDENTIFICATION</scope>
</reference>
<name>A0A1I8C1S3_MELHA</name>
<keyword evidence="1" id="KW-1185">Reference proteome</keyword>
<protein>
    <submittedName>
        <fullName evidence="2">Type III secretion system protein</fullName>
    </submittedName>
</protein>
<dbReference type="Proteomes" id="UP000095281">
    <property type="component" value="Unplaced"/>
</dbReference>
<dbReference type="AlphaFoldDB" id="A0A1I8C1S3"/>
<organism evidence="1 2">
    <name type="scientific">Meloidogyne hapla</name>
    <name type="common">Root-knot nematode worm</name>
    <dbReference type="NCBI Taxonomy" id="6305"/>
    <lineage>
        <taxon>Eukaryota</taxon>
        <taxon>Metazoa</taxon>
        <taxon>Ecdysozoa</taxon>
        <taxon>Nematoda</taxon>
        <taxon>Chromadorea</taxon>
        <taxon>Rhabditida</taxon>
        <taxon>Tylenchina</taxon>
        <taxon>Tylenchomorpha</taxon>
        <taxon>Tylenchoidea</taxon>
        <taxon>Meloidogynidae</taxon>
        <taxon>Meloidogyninae</taxon>
        <taxon>Meloidogyne</taxon>
    </lineage>
</organism>
<sequence length="101" mass="11091">MLSTESQSSSNFLNSSLTVPGFYKINNQVESTPTSLIELREGLGPDNVLLQFNNIQLKLSNGTVTSHLDIPSLRSFCSSQDVSDFAKTLAEYIAELDYAPM</sequence>